<keyword evidence="3" id="KW-0915">Sodium</keyword>
<keyword evidence="4" id="KW-0406">Ion transport</keyword>
<feature type="transmembrane region" description="Helical" evidence="7">
    <location>
        <begin position="41"/>
        <end position="59"/>
    </location>
</feature>
<evidence type="ECO:0000256" key="3">
    <source>
        <dbReference type="ARBA" id="ARBA00023053"/>
    </source>
</evidence>
<organism evidence="8 9">
    <name type="scientific">Liparis tanakae</name>
    <name type="common">Tanaka's snailfish</name>
    <dbReference type="NCBI Taxonomy" id="230148"/>
    <lineage>
        <taxon>Eukaryota</taxon>
        <taxon>Metazoa</taxon>
        <taxon>Chordata</taxon>
        <taxon>Craniata</taxon>
        <taxon>Vertebrata</taxon>
        <taxon>Euteleostomi</taxon>
        <taxon>Actinopterygii</taxon>
        <taxon>Neopterygii</taxon>
        <taxon>Teleostei</taxon>
        <taxon>Neoteleostei</taxon>
        <taxon>Acanthomorphata</taxon>
        <taxon>Eupercaria</taxon>
        <taxon>Perciformes</taxon>
        <taxon>Cottioidei</taxon>
        <taxon>Cottales</taxon>
        <taxon>Liparidae</taxon>
        <taxon>Liparis</taxon>
    </lineage>
</organism>
<dbReference type="InterPro" id="IPR052244">
    <property type="entry name" value="Choline_transporter"/>
</dbReference>
<evidence type="ECO:0000313" key="9">
    <source>
        <dbReference type="Proteomes" id="UP000314294"/>
    </source>
</evidence>
<proteinExistence type="predicted"/>
<gene>
    <name evidence="8" type="primary">cho-1</name>
    <name evidence="8" type="ORF">EYF80_066246</name>
</gene>
<name>A0A4Z2E5K8_9TELE</name>
<feature type="transmembrane region" description="Helical" evidence="7">
    <location>
        <begin position="84"/>
        <end position="102"/>
    </location>
</feature>
<dbReference type="GO" id="GO:0008292">
    <property type="term" value="P:acetylcholine biosynthetic process"/>
    <property type="evidence" value="ECO:0007669"/>
    <property type="project" value="TreeGrafter"/>
</dbReference>
<dbReference type="OrthoDB" id="546820at2759"/>
<keyword evidence="5" id="KW-0325">Glycoprotein</keyword>
<dbReference type="PANTHER" id="PTHR45897:SF5">
    <property type="entry name" value="HIGH AFFINITY CHOLINE TRANSPORTER 1"/>
    <property type="match status" value="1"/>
</dbReference>
<dbReference type="EMBL" id="SRLO01017845">
    <property type="protein sequence ID" value="TNN23632.1"/>
    <property type="molecule type" value="Genomic_DNA"/>
</dbReference>
<reference evidence="8 9" key="1">
    <citation type="submission" date="2019-03" db="EMBL/GenBank/DDBJ databases">
        <title>First draft genome of Liparis tanakae, snailfish: a comprehensive survey of snailfish specific genes.</title>
        <authorList>
            <person name="Kim W."/>
            <person name="Song I."/>
            <person name="Jeong J.-H."/>
            <person name="Kim D."/>
            <person name="Kim S."/>
            <person name="Ryu S."/>
            <person name="Song J.Y."/>
            <person name="Lee S.K."/>
        </authorList>
    </citation>
    <scope>NUCLEOTIDE SEQUENCE [LARGE SCALE GENOMIC DNA]</scope>
    <source>
        <tissue evidence="8">Muscle</tissue>
    </source>
</reference>
<evidence type="ECO:0000256" key="6">
    <source>
        <dbReference type="ARBA" id="ARBA00023201"/>
    </source>
</evidence>
<keyword evidence="1" id="KW-0813">Transport</keyword>
<dbReference type="Proteomes" id="UP000314294">
    <property type="component" value="Unassembled WGS sequence"/>
</dbReference>
<protein>
    <submittedName>
        <fullName evidence="8">High-affinity choline transporter 1</fullName>
    </submittedName>
</protein>
<keyword evidence="7" id="KW-0812">Transmembrane</keyword>
<evidence type="ECO:0000256" key="2">
    <source>
        <dbReference type="ARBA" id="ARBA00022847"/>
    </source>
</evidence>
<evidence type="ECO:0000256" key="7">
    <source>
        <dbReference type="SAM" id="Phobius"/>
    </source>
</evidence>
<sequence length="129" mass="14328">MTVIAIGTKVNKPLCNKNPVEKKREVFFCCHDTMALNVPGVIAVSVFYVIILGTGLWAARKSRKAEKNSRGNATEVVLLGDRNINLLVGVFTMTGTFFILLARRVCSNKYKYVGCYKLTPMCTYATVQN</sequence>
<evidence type="ECO:0000313" key="8">
    <source>
        <dbReference type="EMBL" id="TNN23632.1"/>
    </source>
</evidence>
<evidence type="ECO:0000256" key="5">
    <source>
        <dbReference type="ARBA" id="ARBA00023180"/>
    </source>
</evidence>
<evidence type="ECO:0000256" key="1">
    <source>
        <dbReference type="ARBA" id="ARBA00022448"/>
    </source>
</evidence>
<keyword evidence="7" id="KW-1133">Transmembrane helix</keyword>
<dbReference type="PANTHER" id="PTHR45897">
    <property type="entry name" value="HIGH-AFFINITY CHOLINE TRANSPORTER 1"/>
    <property type="match status" value="1"/>
</dbReference>
<keyword evidence="6" id="KW-0739">Sodium transport</keyword>
<keyword evidence="2" id="KW-0769">Symport</keyword>
<comment type="caution">
    <text evidence="8">The sequence shown here is derived from an EMBL/GenBank/DDBJ whole genome shotgun (WGS) entry which is preliminary data.</text>
</comment>
<evidence type="ECO:0000256" key="4">
    <source>
        <dbReference type="ARBA" id="ARBA00023065"/>
    </source>
</evidence>
<dbReference type="GO" id="GO:0005307">
    <property type="term" value="F:choline:sodium symporter activity"/>
    <property type="evidence" value="ECO:0007669"/>
    <property type="project" value="TreeGrafter"/>
</dbReference>
<dbReference type="AlphaFoldDB" id="A0A4Z2E5K8"/>
<keyword evidence="9" id="KW-1185">Reference proteome</keyword>
<keyword evidence="7" id="KW-0472">Membrane</keyword>
<accession>A0A4Z2E5K8</accession>
<dbReference type="GO" id="GO:0005886">
    <property type="term" value="C:plasma membrane"/>
    <property type="evidence" value="ECO:0007669"/>
    <property type="project" value="TreeGrafter"/>
</dbReference>